<reference evidence="5 6" key="1">
    <citation type="journal article" date="2019" name="Nat. Ecol. Evol.">
        <title>Megaphylogeny resolves global patterns of mushroom evolution.</title>
        <authorList>
            <person name="Varga T."/>
            <person name="Krizsan K."/>
            <person name="Foldi C."/>
            <person name="Dima B."/>
            <person name="Sanchez-Garcia M."/>
            <person name="Sanchez-Ramirez S."/>
            <person name="Szollosi G.J."/>
            <person name="Szarkandi J.G."/>
            <person name="Papp V."/>
            <person name="Albert L."/>
            <person name="Andreopoulos W."/>
            <person name="Angelini C."/>
            <person name="Antonin V."/>
            <person name="Barry K.W."/>
            <person name="Bougher N.L."/>
            <person name="Buchanan P."/>
            <person name="Buyck B."/>
            <person name="Bense V."/>
            <person name="Catcheside P."/>
            <person name="Chovatia M."/>
            <person name="Cooper J."/>
            <person name="Damon W."/>
            <person name="Desjardin D."/>
            <person name="Finy P."/>
            <person name="Geml J."/>
            <person name="Haridas S."/>
            <person name="Hughes K."/>
            <person name="Justo A."/>
            <person name="Karasinski D."/>
            <person name="Kautmanova I."/>
            <person name="Kiss B."/>
            <person name="Kocsube S."/>
            <person name="Kotiranta H."/>
            <person name="LaButti K.M."/>
            <person name="Lechner B.E."/>
            <person name="Liimatainen K."/>
            <person name="Lipzen A."/>
            <person name="Lukacs Z."/>
            <person name="Mihaltcheva S."/>
            <person name="Morgado L.N."/>
            <person name="Niskanen T."/>
            <person name="Noordeloos M.E."/>
            <person name="Ohm R.A."/>
            <person name="Ortiz-Santana B."/>
            <person name="Ovrebo C."/>
            <person name="Racz N."/>
            <person name="Riley R."/>
            <person name="Savchenko A."/>
            <person name="Shiryaev A."/>
            <person name="Soop K."/>
            <person name="Spirin V."/>
            <person name="Szebenyi C."/>
            <person name="Tomsovsky M."/>
            <person name="Tulloss R.E."/>
            <person name="Uehling J."/>
            <person name="Grigoriev I.V."/>
            <person name="Vagvolgyi C."/>
            <person name="Papp T."/>
            <person name="Martin F.M."/>
            <person name="Miettinen O."/>
            <person name="Hibbett D.S."/>
            <person name="Nagy L.G."/>
        </authorList>
    </citation>
    <scope>NUCLEOTIDE SEQUENCE [LARGE SCALE GENOMIC DNA]</scope>
    <source>
        <strain evidence="5 6">CBS 121175</strain>
    </source>
</reference>
<keyword evidence="2" id="KW-0863">Zinc-finger</keyword>
<sequence>MPESSNSPEAGDTSLPICEMCLKSMPDSTASFPCTHDLCLDCAASGKPCARGYSQPKKVPDISLDNVTEQTGGSDSWDHVGQLPPRLKRIAKNCTMSPKSERQWPWS</sequence>
<proteinExistence type="predicted"/>
<gene>
    <name evidence="5" type="ORF">FA15DRAFT_659483</name>
</gene>
<dbReference type="InterPro" id="IPR017907">
    <property type="entry name" value="Znf_RING_CS"/>
</dbReference>
<evidence type="ECO:0000313" key="6">
    <source>
        <dbReference type="Proteomes" id="UP000307440"/>
    </source>
</evidence>
<name>A0A5C3KI90_COPMA</name>
<dbReference type="PROSITE" id="PS00518">
    <property type="entry name" value="ZF_RING_1"/>
    <property type="match status" value="1"/>
</dbReference>
<keyword evidence="1" id="KW-0479">Metal-binding</keyword>
<dbReference type="EMBL" id="ML210318">
    <property type="protein sequence ID" value="TFK19959.1"/>
    <property type="molecule type" value="Genomic_DNA"/>
</dbReference>
<dbReference type="Proteomes" id="UP000307440">
    <property type="component" value="Unassembled WGS sequence"/>
</dbReference>
<feature type="region of interest" description="Disordered" evidence="4">
    <location>
        <begin position="88"/>
        <end position="107"/>
    </location>
</feature>
<evidence type="ECO:0000256" key="1">
    <source>
        <dbReference type="ARBA" id="ARBA00022723"/>
    </source>
</evidence>
<evidence type="ECO:0000256" key="4">
    <source>
        <dbReference type="SAM" id="MobiDB-lite"/>
    </source>
</evidence>
<accession>A0A5C3KI90</accession>
<dbReference type="AlphaFoldDB" id="A0A5C3KI90"/>
<evidence type="ECO:0008006" key="7">
    <source>
        <dbReference type="Google" id="ProtNLM"/>
    </source>
</evidence>
<dbReference type="GO" id="GO:0008270">
    <property type="term" value="F:zinc ion binding"/>
    <property type="evidence" value="ECO:0007669"/>
    <property type="project" value="UniProtKB-KW"/>
</dbReference>
<evidence type="ECO:0000313" key="5">
    <source>
        <dbReference type="EMBL" id="TFK19959.1"/>
    </source>
</evidence>
<evidence type="ECO:0000256" key="2">
    <source>
        <dbReference type="ARBA" id="ARBA00022771"/>
    </source>
</evidence>
<keyword evidence="6" id="KW-1185">Reference proteome</keyword>
<keyword evidence="3" id="KW-0862">Zinc</keyword>
<protein>
    <recommendedName>
        <fullName evidence="7">RING-type domain-containing protein</fullName>
    </recommendedName>
</protein>
<evidence type="ECO:0000256" key="3">
    <source>
        <dbReference type="ARBA" id="ARBA00022833"/>
    </source>
</evidence>
<organism evidence="5 6">
    <name type="scientific">Coprinopsis marcescibilis</name>
    <name type="common">Agaric fungus</name>
    <name type="synonym">Psathyrella marcescibilis</name>
    <dbReference type="NCBI Taxonomy" id="230819"/>
    <lineage>
        <taxon>Eukaryota</taxon>
        <taxon>Fungi</taxon>
        <taxon>Dikarya</taxon>
        <taxon>Basidiomycota</taxon>
        <taxon>Agaricomycotina</taxon>
        <taxon>Agaricomycetes</taxon>
        <taxon>Agaricomycetidae</taxon>
        <taxon>Agaricales</taxon>
        <taxon>Agaricineae</taxon>
        <taxon>Psathyrellaceae</taxon>
        <taxon>Coprinopsis</taxon>
    </lineage>
</organism>